<dbReference type="GeneID" id="9686857"/>
<dbReference type="Gene3D" id="3.10.129.10">
    <property type="entry name" value="Hotdog Thioesterase"/>
    <property type="match status" value="1"/>
</dbReference>
<protein>
    <submittedName>
        <fullName evidence="1">Predicted protein</fullName>
    </submittedName>
</protein>
<sequence>MTNARFAPRVGVGGDDSRRVARVRSTVETRRRGLEIVFAQTLFEGGGQGERATETATETATATAEVTCVCLGRDNGRPRRCPPDLLARFAAFGPS</sequence>
<reference evidence="1 2" key="1">
    <citation type="journal article" date="2009" name="Science">
        <title>Green evolution and dynamic adaptations revealed by genomes of the marine picoeukaryotes Micromonas.</title>
        <authorList>
            <person name="Worden A.Z."/>
            <person name="Lee J.H."/>
            <person name="Mock T."/>
            <person name="Rouze P."/>
            <person name="Simmons M.P."/>
            <person name="Aerts A.L."/>
            <person name="Allen A.E."/>
            <person name="Cuvelier M.L."/>
            <person name="Derelle E."/>
            <person name="Everett M.V."/>
            <person name="Foulon E."/>
            <person name="Grimwood J."/>
            <person name="Gundlach H."/>
            <person name="Henrissat B."/>
            <person name="Napoli C."/>
            <person name="McDonald S.M."/>
            <person name="Parker M.S."/>
            <person name="Rombauts S."/>
            <person name="Salamov A."/>
            <person name="Von Dassow P."/>
            <person name="Badger J.H."/>
            <person name="Coutinho P.M."/>
            <person name="Demir E."/>
            <person name="Dubchak I."/>
            <person name="Gentemann C."/>
            <person name="Eikrem W."/>
            <person name="Gready J.E."/>
            <person name="John U."/>
            <person name="Lanier W."/>
            <person name="Lindquist E.A."/>
            <person name="Lucas S."/>
            <person name="Mayer K.F."/>
            <person name="Moreau H."/>
            <person name="Not F."/>
            <person name="Otillar R."/>
            <person name="Panaud O."/>
            <person name="Pangilinan J."/>
            <person name="Paulsen I."/>
            <person name="Piegu B."/>
            <person name="Poliakov A."/>
            <person name="Robbens S."/>
            <person name="Schmutz J."/>
            <person name="Toulza E."/>
            <person name="Wyss T."/>
            <person name="Zelensky A."/>
            <person name="Zhou K."/>
            <person name="Armbrust E.V."/>
            <person name="Bhattacharya D."/>
            <person name="Goodenough U.W."/>
            <person name="Van de Peer Y."/>
            <person name="Grigoriev I.V."/>
        </authorList>
    </citation>
    <scope>NUCLEOTIDE SEQUENCE [LARGE SCALE GENOMIC DNA]</scope>
    <source>
        <strain evidence="1 2">CCMP1545</strain>
    </source>
</reference>
<proteinExistence type="predicted"/>
<dbReference type="OrthoDB" id="46661at2759"/>
<organism evidence="2">
    <name type="scientific">Micromonas pusilla (strain CCMP1545)</name>
    <name type="common">Picoplanktonic green alga</name>
    <dbReference type="NCBI Taxonomy" id="564608"/>
    <lineage>
        <taxon>Eukaryota</taxon>
        <taxon>Viridiplantae</taxon>
        <taxon>Chlorophyta</taxon>
        <taxon>Mamiellophyceae</taxon>
        <taxon>Mamiellales</taxon>
        <taxon>Mamiellaceae</taxon>
        <taxon>Micromonas</taxon>
    </lineage>
</organism>
<keyword evidence="2" id="KW-1185">Reference proteome</keyword>
<dbReference type="AlphaFoldDB" id="C1N0N4"/>
<accession>C1N0N4</accession>
<name>C1N0N4_MICPC</name>
<dbReference type="Proteomes" id="UP000001876">
    <property type="component" value="Unassembled WGS sequence"/>
</dbReference>
<dbReference type="EMBL" id="GG663744">
    <property type="protein sequence ID" value="EEH54303.1"/>
    <property type="molecule type" value="Genomic_DNA"/>
</dbReference>
<gene>
    <name evidence="1" type="ORF">MICPUCDRAFT_51084</name>
</gene>
<evidence type="ECO:0000313" key="1">
    <source>
        <dbReference type="EMBL" id="EEH54303.1"/>
    </source>
</evidence>
<dbReference type="RefSeq" id="XP_003061673.1">
    <property type="nucleotide sequence ID" value="XM_003061627.1"/>
</dbReference>
<dbReference type="KEGG" id="mpp:MICPUCDRAFT_51084"/>
<dbReference type="InterPro" id="IPR029069">
    <property type="entry name" value="HotDog_dom_sf"/>
</dbReference>
<evidence type="ECO:0000313" key="2">
    <source>
        <dbReference type="Proteomes" id="UP000001876"/>
    </source>
</evidence>
<dbReference type="SUPFAM" id="SSF54637">
    <property type="entry name" value="Thioesterase/thiol ester dehydrase-isomerase"/>
    <property type="match status" value="1"/>
</dbReference>